<dbReference type="PANTHER" id="PTHR30217:SF6">
    <property type="entry name" value="TRNA HYDROXYLATION PROTEIN P"/>
    <property type="match status" value="1"/>
</dbReference>
<dbReference type="InterPro" id="IPR001539">
    <property type="entry name" value="Peptidase_U32"/>
</dbReference>
<proteinExistence type="inferred from homology"/>
<name>A0A7C3PM59_9CYAN</name>
<dbReference type="Pfam" id="PF01136">
    <property type="entry name" value="Peptidase_U32"/>
    <property type="match status" value="1"/>
</dbReference>
<dbReference type="PANTHER" id="PTHR30217">
    <property type="entry name" value="PEPTIDASE U32 FAMILY"/>
    <property type="match status" value="1"/>
</dbReference>
<dbReference type="AlphaFoldDB" id="A0A7C3PM59"/>
<evidence type="ECO:0000313" key="4">
    <source>
        <dbReference type="EMBL" id="HFM97357.1"/>
    </source>
</evidence>
<dbReference type="EMBL" id="DSRU01000075">
    <property type="protein sequence ID" value="HFM97357.1"/>
    <property type="molecule type" value="Genomic_DNA"/>
</dbReference>
<reference evidence="4" key="1">
    <citation type="journal article" date="2020" name="mSystems">
        <title>Genome- and Community-Level Interaction Insights into Carbon Utilization and Element Cycling Functions of Hydrothermarchaeota in Hydrothermal Sediment.</title>
        <authorList>
            <person name="Zhou Z."/>
            <person name="Liu Y."/>
            <person name="Xu W."/>
            <person name="Pan J."/>
            <person name="Luo Z.H."/>
            <person name="Li M."/>
        </authorList>
    </citation>
    <scope>NUCLEOTIDE SEQUENCE [LARGE SCALE GENOMIC DNA]</scope>
    <source>
        <strain evidence="4">SpSt-418</strain>
    </source>
</reference>
<dbReference type="GO" id="GO:0006508">
    <property type="term" value="P:proteolysis"/>
    <property type="evidence" value="ECO:0007669"/>
    <property type="project" value="UniProtKB-KW"/>
</dbReference>
<evidence type="ECO:0000256" key="1">
    <source>
        <dbReference type="ARBA" id="ARBA00022670"/>
    </source>
</evidence>
<keyword evidence="2" id="KW-0378">Hydrolase</keyword>
<protein>
    <submittedName>
        <fullName evidence="4">U32 family peptidase</fullName>
    </submittedName>
</protein>
<evidence type="ECO:0000256" key="3">
    <source>
        <dbReference type="ARBA" id="ARBA00038374"/>
    </source>
</evidence>
<comment type="similarity">
    <text evidence="3">Belongs to the peptidase U32 family.</text>
</comment>
<organism evidence="4">
    <name type="scientific">Oscillatoriales cyanobacterium SpSt-418</name>
    <dbReference type="NCBI Taxonomy" id="2282169"/>
    <lineage>
        <taxon>Bacteria</taxon>
        <taxon>Bacillati</taxon>
        <taxon>Cyanobacteriota</taxon>
        <taxon>Cyanophyceae</taxon>
        <taxon>Oscillatoriophycideae</taxon>
        <taxon>Oscillatoriales</taxon>
    </lineage>
</organism>
<keyword evidence="1" id="KW-0645">Protease</keyword>
<gene>
    <name evidence="4" type="ORF">ENR64_06245</name>
</gene>
<dbReference type="GO" id="GO:0008233">
    <property type="term" value="F:peptidase activity"/>
    <property type="evidence" value="ECO:0007669"/>
    <property type="project" value="UniProtKB-KW"/>
</dbReference>
<comment type="caution">
    <text evidence="4">The sequence shown here is derived from an EMBL/GenBank/DDBJ whole genome shotgun (WGS) entry which is preliminary data.</text>
</comment>
<sequence length="416" mass="45804">MWKPELLAPAKNLERLKVAIAYGADAVYLGGQAYGLRARADNFTQTELAQGVAFAHVHNAKVYVTLNAFLHDADFAGLDEYCQFLEAIGVDAVIVSDLGVIRAVQRSSNLPVHLSTQASCLNLYAAQIWQKVGIQRLIVGRELGIAEAGQIQTQTQLEVEMFTHGAMCMSYSGHCTISNYTAGRDSNRGGCIQSCRSPYYLTQQPSTDVIAPAADDHQIAFMSSQDLWGIHQIPAFFQQHICSLKVEGRMKSSFYVAIVCKVYRRLIDAYAAGKWCPELLAWAAQELQSMPHRDYFAGSLETPAGSDSIYQKSENVNVGTHQYVGIVVDSTADDLVVRLAEPLEAGQEIEVIPFVGEPVRWQVTQLFSVLGEPRTMMRQDSVVRLSKAAMPLQARSLARLNIVRLAQPAPQMAHAI</sequence>
<accession>A0A7C3PM59</accession>
<dbReference type="PROSITE" id="PS01276">
    <property type="entry name" value="PEPTIDASE_U32"/>
    <property type="match status" value="1"/>
</dbReference>
<evidence type="ECO:0000256" key="2">
    <source>
        <dbReference type="ARBA" id="ARBA00022801"/>
    </source>
</evidence>
<dbReference type="InterPro" id="IPR051454">
    <property type="entry name" value="RNA/ubiquinone_mod_enzymes"/>
</dbReference>